<evidence type="ECO:0000256" key="3">
    <source>
        <dbReference type="SAM" id="MobiDB-lite"/>
    </source>
</evidence>
<dbReference type="InterPro" id="IPR007219">
    <property type="entry name" value="XnlR_reg_dom"/>
</dbReference>
<keyword evidence="1" id="KW-0479">Metal-binding</keyword>
<dbReference type="CDD" id="cd00067">
    <property type="entry name" value="GAL4"/>
    <property type="match status" value="1"/>
</dbReference>
<feature type="region of interest" description="Disordered" evidence="3">
    <location>
        <begin position="1"/>
        <end position="36"/>
    </location>
</feature>
<dbReference type="InterPro" id="IPR001138">
    <property type="entry name" value="Zn2Cys6_DnaBD"/>
</dbReference>
<evidence type="ECO:0000259" key="4">
    <source>
        <dbReference type="PROSITE" id="PS50048"/>
    </source>
</evidence>
<dbReference type="GO" id="GO:0000981">
    <property type="term" value="F:DNA-binding transcription factor activity, RNA polymerase II-specific"/>
    <property type="evidence" value="ECO:0007669"/>
    <property type="project" value="InterPro"/>
</dbReference>
<dbReference type="GO" id="GO:0006351">
    <property type="term" value="P:DNA-templated transcription"/>
    <property type="evidence" value="ECO:0007669"/>
    <property type="project" value="InterPro"/>
</dbReference>
<dbReference type="CDD" id="cd12148">
    <property type="entry name" value="fungal_TF_MHR"/>
    <property type="match status" value="1"/>
</dbReference>
<dbReference type="GO" id="GO:0008270">
    <property type="term" value="F:zinc ion binding"/>
    <property type="evidence" value="ECO:0007669"/>
    <property type="project" value="InterPro"/>
</dbReference>
<name>A0A854QG94_CRYNE</name>
<reference evidence="5 6" key="1">
    <citation type="submission" date="2017-06" db="EMBL/GenBank/DDBJ databases">
        <title>Global population genomics of the pathogenic fungus Cryptococcus neoformans var. grubii.</title>
        <authorList>
            <person name="Cuomo C."/>
            <person name="Litvintseva A."/>
            <person name="Chen Y."/>
            <person name="Young S."/>
            <person name="Zeng Q."/>
            <person name="Chapman S."/>
            <person name="Gujja S."/>
            <person name="Saif S."/>
            <person name="Birren B."/>
        </authorList>
    </citation>
    <scope>NUCLEOTIDE SEQUENCE [LARGE SCALE GENOMIC DNA]</scope>
    <source>
        <strain evidence="5 6">Tu259-1</strain>
    </source>
</reference>
<dbReference type="AlphaFoldDB" id="A0A854QG94"/>
<dbReference type="Pfam" id="PF00172">
    <property type="entry name" value="Zn_clus"/>
    <property type="match status" value="1"/>
</dbReference>
<dbReference type="SMART" id="SM00066">
    <property type="entry name" value="GAL4"/>
    <property type="match status" value="1"/>
</dbReference>
<evidence type="ECO:0000313" key="5">
    <source>
        <dbReference type="EMBL" id="OXG20606.1"/>
    </source>
</evidence>
<dbReference type="Proteomes" id="UP000199727">
    <property type="component" value="Unassembled WGS sequence"/>
</dbReference>
<organism evidence="5 6">
    <name type="scientific">Cryptococcus neoformans Tu259-1</name>
    <dbReference type="NCBI Taxonomy" id="1230072"/>
    <lineage>
        <taxon>Eukaryota</taxon>
        <taxon>Fungi</taxon>
        <taxon>Dikarya</taxon>
        <taxon>Basidiomycota</taxon>
        <taxon>Agaricomycotina</taxon>
        <taxon>Tremellomycetes</taxon>
        <taxon>Tremellales</taxon>
        <taxon>Cryptococcaceae</taxon>
        <taxon>Cryptococcus</taxon>
        <taxon>Cryptococcus neoformans species complex</taxon>
    </lineage>
</organism>
<feature type="compositionally biased region" description="Basic and acidic residues" evidence="3">
    <location>
        <begin position="1"/>
        <end position="11"/>
    </location>
</feature>
<sequence>MSAQDHLDFPELRSPSAEIDDPTPQRKSGEQDDTKVKRATVACNACRARKIKCSGDKPICTTCAKGSVPCEYPVVRKRKRDNTKKKKDSGSDQLDPALAAPLFSQTSNMPEPKAGTSSLDSNPFAPPFNPFALTPQHASTSFVAHPIPDWAQSPWKDLTGGDTVHQGMDNVEQNALDILSWDLGTKFPSGTDPGAGNHTSTSDIDSGRMWENASNTSNVDRRSGAHRKARFRVPYFRFFGPTAIAPGYKQVVCDVSAPASPTRAPSALSWDPMLQNDQMIMASDGESPSINALKQLLPIFKLHFSYFFPFIDLSVDDQGLLLSRPPPHLLNIVCALATRHSHVYGMQSLLGGADIGSPREIWASKAKGQVPRNLAVASIEMVQTLLLISWYEFSQDRDGGLWMYSGMALRMGQDLGLDTFKNQTPSSDNPDQDAHQSLRCALFMMDAIMTIGTGRAGMYKTSLDQVPSFPPLTTPSGHTLTNPYPYMTRIFSLADHVTRILVDKCTTAIDEAALEQAQSRLNDFHTSLPADLRFETSAFQKYAAIAQGGAFVLLNLWFHTLIILVYRPSLLVSPIPHESRQQYDAAGKEVSASSAKTILDIAIFAELIDPKAITQPWINYPLYIAARTFLSQIAPNQSGQSADPTAGEIHIAKTARANFQRIISIFDGLQPYWNGVRYIRSVLLQKAEGVNQVSLIDGGEDIMSPDTLPPELAAILAGMANDRRPDVLGMGLTGTMNSPTDNLCSLVLGTGIVGQGTSSEST</sequence>
<keyword evidence="2" id="KW-0539">Nucleus</keyword>
<evidence type="ECO:0000256" key="2">
    <source>
        <dbReference type="ARBA" id="ARBA00023242"/>
    </source>
</evidence>
<feature type="domain" description="Zn(2)-C6 fungal-type" evidence="4">
    <location>
        <begin position="42"/>
        <end position="72"/>
    </location>
</feature>
<proteinExistence type="predicted"/>
<protein>
    <recommendedName>
        <fullName evidence="4">Zn(2)-C6 fungal-type domain-containing protein</fullName>
    </recommendedName>
</protein>
<evidence type="ECO:0000256" key="1">
    <source>
        <dbReference type="ARBA" id="ARBA00022723"/>
    </source>
</evidence>
<dbReference type="OrthoDB" id="2428527at2759"/>
<dbReference type="Gene3D" id="4.10.240.10">
    <property type="entry name" value="Zn(2)-C6 fungal-type DNA-binding domain"/>
    <property type="match status" value="1"/>
</dbReference>
<feature type="compositionally biased region" description="Basic residues" evidence="3">
    <location>
        <begin position="78"/>
        <end position="87"/>
    </location>
</feature>
<dbReference type="PANTHER" id="PTHR47783:SF1">
    <property type="entry name" value="ZN(II)2CYS6 TRANSCRIPTION FACTOR (EUROFUNG)"/>
    <property type="match status" value="1"/>
</dbReference>
<dbReference type="SMART" id="SM00906">
    <property type="entry name" value="Fungal_trans"/>
    <property type="match status" value="1"/>
</dbReference>
<dbReference type="EMBL" id="AMKT01000044">
    <property type="protein sequence ID" value="OXG20606.1"/>
    <property type="molecule type" value="Genomic_DNA"/>
</dbReference>
<dbReference type="Pfam" id="PF04082">
    <property type="entry name" value="Fungal_trans"/>
    <property type="match status" value="1"/>
</dbReference>
<feature type="region of interest" description="Disordered" evidence="3">
    <location>
        <begin position="187"/>
        <end position="223"/>
    </location>
</feature>
<comment type="caution">
    <text evidence="5">The sequence shown here is derived from an EMBL/GenBank/DDBJ whole genome shotgun (WGS) entry which is preliminary data.</text>
</comment>
<gene>
    <name evidence="5" type="ORF">C361_03579</name>
</gene>
<evidence type="ECO:0000313" key="6">
    <source>
        <dbReference type="Proteomes" id="UP000199727"/>
    </source>
</evidence>
<accession>A0A854QG94</accession>
<dbReference type="SUPFAM" id="SSF57701">
    <property type="entry name" value="Zn2/Cys6 DNA-binding domain"/>
    <property type="match status" value="1"/>
</dbReference>
<dbReference type="InterPro" id="IPR036864">
    <property type="entry name" value="Zn2-C6_fun-type_DNA-bd_sf"/>
</dbReference>
<dbReference type="PROSITE" id="PS00463">
    <property type="entry name" value="ZN2_CY6_FUNGAL_1"/>
    <property type="match status" value="1"/>
</dbReference>
<dbReference type="PROSITE" id="PS50048">
    <property type="entry name" value="ZN2_CY6_FUNGAL_2"/>
    <property type="match status" value="1"/>
</dbReference>
<feature type="compositionally biased region" description="Basic and acidic residues" evidence="3">
    <location>
        <begin position="23"/>
        <end position="36"/>
    </location>
</feature>
<dbReference type="PANTHER" id="PTHR47783">
    <property type="entry name" value="ZN(II)2CYS6 TRANSCRIPTION FACTOR (EUROFUNG)-RELATED"/>
    <property type="match status" value="1"/>
</dbReference>
<feature type="region of interest" description="Disordered" evidence="3">
    <location>
        <begin position="78"/>
        <end position="98"/>
    </location>
</feature>
<dbReference type="GO" id="GO:0003677">
    <property type="term" value="F:DNA binding"/>
    <property type="evidence" value="ECO:0007669"/>
    <property type="project" value="InterPro"/>
</dbReference>